<evidence type="ECO:0000313" key="2">
    <source>
        <dbReference type="EMBL" id="PJO62952.1"/>
    </source>
</evidence>
<comment type="caution">
    <text evidence="2">The sequence shown here is derived from an EMBL/GenBank/DDBJ whole genome shotgun (WGS) entry which is preliminary data.</text>
</comment>
<feature type="compositionally biased region" description="Basic residues" evidence="1">
    <location>
        <begin position="103"/>
        <end position="113"/>
    </location>
</feature>
<sequence length="113" mass="12539">MQTRNKRADRLVPHARHRRSISAPRSAGTPPPTRGAKSTGELRQTSAVLRHARCMPCNTASFAAMISADSTLRMQSAHAKPMATERRLRRYTAGSRHVDRRPSAAHRRACGRS</sequence>
<feature type="compositionally biased region" description="Basic and acidic residues" evidence="1">
    <location>
        <begin position="1"/>
        <end position="12"/>
    </location>
</feature>
<feature type="region of interest" description="Disordered" evidence="1">
    <location>
        <begin position="91"/>
        <end position="113"/>
    </location>
</feature>
<evidence type="ECO:0000313" key="3">
    <source>
        <dbReference type="Proteomes" id="UP000231878"/>
    </source>
</evidence>
<reference evidence="2 3" key="1">
    <citation type="submission" date="2017-11" db="EMBL/GenBank/DDBJ databases">
        <title>Molecular characterization of Burkholderia pseudomallei and closely related isolates from Vietnam.</title>
        <authorList>
            <person name="Ustinov D.V."/>
            <person name="Antonov A.S."/>
            <person name="Avdusheva E.F."/>
            <person name="Shpak I.M."/>
            <person name="Zakharova I.B."/>
            <person name="Thi L.A."/>
            <person name="Teteryatnikova N."/>
            <person name="Lopasteyskaya Y.A."/>
            <person name="Kuzyutina J.A."/>
            <person name="Ngo T.N."/>
            <person name="Victorov D.V."/>
        </authorList>
    </citation>
    <scope>NUCLEOTIDE SEQUENCE [LARGE SCALE GENOMIC DNA]</scope>
    <source>
        <strain evidence="2 3">V1512</strain>
    </source>
</reference>
<dbReference type="AlphaFoldDB" id="A0AAX0U3K7"/>
<proteinExistence type="predicted"/>
<gene>
    <name evidence="2" type="ORF">CWD88_28195</name>
</gene>
<organism evidence="2 3">
    <name type="scientific">Burkholderia pseudomallei</name>
    <name type="common">Pseudomonas pseudomallei</name>
    <dbReference type="NCBI Taxonomy" id="28450"/>
    <lineage>
        <taxon>Bacteria</taxon>
        <taxon>Pseudomonadati</taxon>
        <taxon>Pseudomonadota</taxon>
        <taxon>Betaproteobacteria</taxon>
        <taxon>Burkholderiales</taxon>
        <taxon>Burkholderiaceae</taxon>
        <taxon>Burkholderia</taxon>
        <taxon>pseudomallei group</taxon>
    </lineage>
</organism>
<protein>
    <submittedName>
        <fullName evidence="2">Uncharacterized protein</fullName>
    </submittedName>
</protein>
<dbReference type="Proteomes" id="UP000231878">
    <property type="component" value="Unassembled WGS sequence"/>
</dbReference>
<accession>A0AAX0U3K7</accession>
<dbReference type="EMBL" id="PHRB01000037">
    <property type="protein sequence ID" value="PJO62952.1"/>
    <property type="molecule type" value="Genomic_DNA"/>
</dbReference>
<name>A0AAX0U3K7_BURPE</name>
<feature type="region of interest" description="Disordered" evidence="1">
    <location>
        <begin position="1"/>
        <end position="42"/>
    </location>
</feature>
<evidence type="ECO:0000256" key="1">
    <source>
        <dbReference type="SAM" id="MobiDB-lite"/>
    </source>
</evidence>